<dbReference type="InterPro" id="IPR035906">
    <property type="entry name" value="MetI-like_sf"/>
</dbReference>
<reference evidence="14" key="1">
    <citation type="journal article" date="2014" name="Int. J. Syst. Evol. Microbiol.">
        <title>Complete genome sequence of Corynebacterium casei LMG S-19264T (=DSM 44701T), isolated from a smear-ripened cheese.</title>
        <authorList>
            <consortium name="US DOE Joint Genome Institute (JGI-PGF)"/>
            <person name="Walter F."/>
            <person name="Albersmeier A."/>
            <person name="Kalinowski J."/>
            <person name="Ruckert C."/>
        </authorList>
    </citation>
    <scope>NUCLEOTIDE SEQUENCE</scope>
    <source>
        <strain evidence="14">KCTC 32501</strain>
    </source>
</reference>
<dbReference type="Pfam" id="PF00528">
    <property type="entry name" value="BPD_transp_1"/>
    <property type="match status" value="1"/>
</dbReference>
<proteinExistence type="inferred from homology"/>
<organism evidence="14 15">
    <name type="scientific">Formosimonas limnophila</name>
    <dbReference type="NCBI Taxonomy" id="1384487"/>
    <lineage>
        <taxon>Bacteria</taxon>
        <taxon>Pseudomonadati</taxon>
        <taxon>Pseudomonadota</taxon>
        <taxon>Betaproteobacteria</taxon>
        <taxon>Burkholderiales</taxon>
        <taxon>Burkholderiaceae</taxon>
        <taxon>Formosimonas</taxon>
    </lineage>
</organism>
<keyword evidence="3 12" id="KW-0813">Transport</keyword>
<dbReference type="InterPro" id="IPR000515">
    <property type="entry name" value="MetI-like"/>
</dbReference>
<comment type="subunit">
    <text evidence="10">The complex is composed of two ATP-binding proteins (GltL), two transmembrane proteins (GltJ and GltK) and a solute-binding protein (GltI).</text>
</comment>
<evidence type="ECO:0000256" key="3">
    <source>
        <dbReference type="ARBA" id="ARBA00022448"/>
    </source>
</evidence>
<evidence type="ECO:0000256" key="9">
    <source>
        <dbReference type="ARBA" id="ARBA00060298"/>
    </source>
</evidence>
<evidence type="ECO:0000256" key="4">
    <source>
        <dbReference type="ARBA" id="ARBA00022475"/>
    </source>
</evidence>
<keyword evidence="6" id="KW-0029">Amino-acid transport</keyword>
<dbReference type="NCBIfam" id="TIGR01726">
    <property type="entry name" value="HEQRo_perm_3TM"/>
    <property type="match status" value="1"/>
</dbReference>
<evidence type="ECO:0000256" key="6">
    <source>
        <dbReference type="ARBA" id="ARBA00022970"/>
    </source>
</evidence>
<keyword evidence="4" id="KW-1003">Cell membrane</keyword>
<feature type="transmembrane region" description="Helical" evidence="12">
    <location>
        <begin position="59"/>
        <end position="80"/>
    </location>
</feature>
<dbReference type="EMBL" id="BMZG01000009">
    <property type="protein sequence ID" value="GHA77174.1"/>
    <property type="molecule type" value="Genomic_DNA"/>
</dbReference>
<name>A0A8J3G0N7_9BURK</name>
<dbReference type="PROSITE" id="PS50928">
    <property type="entry name" value="ABC_TM1"/>
    <property type="match status" value="1"/>
</dbReference>
<comment type="caution">
    <text evidence="14">The sequence shown here is derived from an EMBL/GenBank/DDBJ whole genome shotgun (WGS) entry which is preliminary data.</text>
</comment>
<dbReference type="PANTHER" id="PTHR30614:SF1">
    <property type="entry name" value="GLUTAMATE_ASPARTATE IMPORT PERMEASE PROTEIN GLTK"/>
    <property type="match status" value="1"/>
</dbReference>
<dbReference type="CDD" id="cd06261">
    <property type="entry name" value="TM_PBP2"/>
    <property type="match status" value="1"/>
</dbReference>
<feature type="transmembrane region" description="Helical" evidence="12">
    <location>
        <begin position="199"/>
        <end position="218"/>
    </location>
</feature>
<feature type="transmembrane region" description="Helical" evidence="12">
    <location>
        <begin position="86"/>
        <end position="109"/>
    </location>
</feature>
<keyword evidence="5 12" id="KW-0812">Transmembrane</keyword>
<evidence type="ECO:0000313" key="14">
    <source>
        <dbReference type="EMBL" id="GHA77174.1"/>
    </source>
</evidence>
<keyword evidence="15" id="KW-1185">Reference proteome</keyword>
<reference evidence="14" key="2">
    <citation type="submission" date="2020-09" db="EMBL/GenBank/DDBJ databases">
        <authorList>
            <person name="Sun Q."/>
            <person name="Kim S."/>
        </authorList>
    </citation>
    <scope>NUCLEOTIDE SEQUENCE</scope>
    <source>
        <strain evidence="14">KCTC 32501</strain>
    </source>
</reference>
<evidence type="ECO:0000256" key="1">
    <source>
        <dbReference type="ARBA" id="ARBA00004429"/>
    </source>
</evidence>
<dbReference type="AlphaFoldDB" id="A0A8J3G0N7"/>
<evidence type="ECO:0000259" key="13">
    <source>
        <dbReference type="PROSITE" id="PS50928"/>
    </source>
</evidence>
<dbReference type="GO" id="GO:0006865">
    <property type="term" value="P:amino acid transport"/>
    <property type="evidence" value="ECO:0007669"/>
    <property type="project" value="UniProtKB-KW"/>
</dbReference>
<comment type="function">
    <text evidence="9">Part of the ABC transporter complex GltIJKL involved in glutamate and aspartate uptake. Probably responsible for the translocation of the substrate across the membrane.</text>
</comment>
<keyword evidence="7 12" id="KW-1133">Transmembrane helix</keyword>
<evidence type="ECO:0000313" key="15">
    <source>
        <dbReference type="Proteomes" id="UP000614287"/>
    </source>
</evidence>
<evidence type="ECO:0000256" key="12">
    <source>
        <dbReference type="RuleBase" id="RU363032"/>
    </source>
</evidence>
<dbReference type="PANTHER" id="PTHR30614">
    <property type="entry name" value="MEMBRANE COMPONENT OF AMINO ACID ABC TRANSPORTER"/>
    <property type="match status" value="1"/>
</dbReference>
<dbReference type="GO" id="GO:0022857">
    <property type="term" value="F:transmembrane transporter activity"/>
    <property type="evidence" value="ECO:0007669"/>
    <property type="project" value="InterPro"/>
</dbReference>
<comment type="similarity">
    <text evidence="2">Belongs to the binding-protein-dependent transport system permease family. HisMQ subfamily.</text>
</comment>
<dbReference type="GO" id="GO:0043190">
    <property type="term" value="C:ATP-binding cassette (ABC) transporter complex"/>
    <property type="evidence" value="ECO:0007669"/>
    <property type="project" value="InterPro"/>
</dbReference>
<dbReference type="RefSeq" id="WP_189493601.1">
    <property type="nucleotide sequence ID" value="NZ_BMZG01000009.1"/>
</dbReference>
<protein>
    <recommendedName>
        <fullName evidence="11">Glutamate/aspartate import permease protein GltK</fullName>
    </recommendedName>
</protein>
<evidence type="ECO:0000256" key="7">
    <source>
        <dbReference type="ARBA" id="ARBA00022989"/>
    </source>
</evidence>
<evidence type="ECO:0000256" key="8">
    <source>
        <dbReference type="ARBA" id="ARBA00023136"/>
    </source>
</evidence>
<dbReference type="Proteomes" id="UP000614287">
    <property type="component" value="Unassembled WGS sequence"/>
</dbReference>
<keyword evidence="8 12" id="KW-0472">Membrane</keyword>
<dbReference type="FunFam" id="1.10.3720.10:FF:000006">
    <property type="entry name" value="Glutamate/aspartate ABC transporter, permease protein GltK"/>
    <property type="match status" value="1"/>
</dbReference>
<dbReference type="InterPro" id="IPR010065">
    <property type="entry name" value="AA_ABC_transptr_permease_3TM"/>
</dbReference>
<feature type="transmembrane region" description="Helical" evidence="12">
    <location>
        <begin position="20"/>
        <end position="38"/>
    </location>
</feature>
<sequence>MNFDFAVLFTPESLSALAKGLWFTIQLTVLALILGMLIGTPLAMMRLSSNRFASGFAKLYVDFFRGLPLVQVLLVFYFMLPKLLQWVTGAAYPVTLGALVAGVITYAIFEAAYFSEIMRAGIQNISKGQTAASYALGMSYGQTMMQVVLPQALRNMLPVLLTQTIILFQDITLVYAIGWKDFLGAGTTLAATNNRPTEFYLFIGVIYFIICYGMSRYVKYLQKKVAIIR</sequence>
<evidence type="ECO:0000256" key="5">
    <source>
        <dbReference type="ARBA" id="ARBA00022692"/>
    </source>
</evidence>
<dbReference type="SUPFAM" id="SSF161098">
    <property type="entry name" value="MetI-like"/>
    <property type="match status" value="1"/>
</dbReference>
<evidence type="ECO:0000256" key="10">
    <source>
        <dbReference type="ARBA" id="ARBA00062718"/>
    </source>
</evidence>
<evidence type="ECO:0000256" key="11">
    <source>
        <dbReference type="ARBA" id="ARBA00073645"/>
    </source>
</evidence>
<comment type="subcellular location">
    <subcellularLocation>
        <location evidence="1">Cell inner membrane</location>
        <topology evidence="1">Multi-pass membrane protein</topology>
    </subcellularLocation>
    <subcellularLocation>
        <location evidence="12">Cell membrane</location>
        <topology evidence="12">Multi-pass membrane protein</topology>
    </subcellularLocation>
</comment>
<dbReference type="Gene3D" id="1.10.3720.10">
    <property type="entry name" value="MetI-like"/>
    <property type="match status" value="1"/>
</dbReference>
<dbReference type="InterPro" id="IPR043429">
    <property type="entry name" value="ArtM/GltK/GlnP/TcyL/YhdX-like"/>
</dbReference>
<accession>A0A8J3G0N7</accession>
<evidence type="ECO:0000256" key="2">
    <source>
        <dbReference type="ARBA" id="ARBA00010072"/>
    </source>
</evidence>
<feature type="domain" description="ABC transmembrane type-1" evidence="13">
    <location>
        <begin position="21"/>
        <end position="218"/>
    </location>
</feature>
<gene>
    <name evidence="14" type="primary">gltK</name>
    <name evidence="14" type="ORF">GCM10009007_17710</name>
</gene>
<feature type="transmembrane region" description="Helical" evidence="12">
    <location>
        <begin position="159"/>
        <end position="179"/>
    </location>
</feature>